<accession>M6CQE4</accession>
<organism evidence="1 2">
    <name type="scientific">Leptospira alstonii serovar Sichuan str. 79601</name>
    <dbReference type="NCBI Taxonomy" id="1218565"/>
    <lineage>
        <taxon>Bacteria</taxon>
        <taxon>Pseudomonadati</taxon>
        <taxon>Spirochaetota</taxon>
        <taxon>Spirochaetia</taxon>
        <taxon>Leptospirales</taxon>
        <taxon>Leptospiraceae</taxon>
        <taxon>Leptospira</taxon>
    </lineage>
</organism>
<dbReference type="PATRIC" id="fig|1218565.3.peg.2619"/>
<dbReference type="RefSeq" id="WP_020773851.1">
    <property type="nucleotide sequence ID" value="NZ_ANIK01000056.1"/>
</dbReference>
<dbReference type="Proteomes" id="UP000011988">
    <property type="component" value="Unassembled WGS sequence"/>
</dbReference>
<proteinExistence type="predicted"/>
<name>M6CQE4_9LEPT</name>
<dbReference type="AlphaFoldDB" id="M6CQE4"/>
<reference evidence="1 2" key="1">
    <citation type="submission" date="2013-01" db="EMBL/GenBank/DDBJ databases">
        <authorList>
            <person name="Harkins D.M."/>
            <person name="Durkin A.S."/>
            <person name="Brinkac L.M."/>
            <person name="Haft D.H."/>
            <person name="Selengut J.D."/>
            <person name="Sanka R."/>
            <person name="DePew J."/>
            <person name="Purushe J."/>
            <person name="Galloway R.L."/>
            <person name="Vinetz J.M."/>
            <person name="Sutton G.G."/>
            <person name="Nierman W.C."/>
            <person name="Fouts D.E."/>
        </authorList>
    </citation>
    <scope>NUCLEOTIDE SEQUENCE [LARGE SCALE GENOMIC DNA]</scope>
    <source>
        <strain evidence="1 2">79601</strain>
    </source>
</reference>
<dbReference type="EMBL" id="ANIK01000056">
    <property type="protein sequence ID" value="EMJ94167.1"/>
    <property type="molecule type" value="Genomic_DNA"/>
</dbReference>
<sequence>MNLTNLSFVLLAQNHNPTVVVEDFWKSVGVINDASEIKKENLIITPGLSQLHLESGEKIVVDPNRFQVLSNSKEKLVHILNSYCKNLRYIQGQALGFNFNIVTKPNIYKEYLTRILWDAVPDLINLAFQKTYNNSIATINLDISSEDQAVFSFNFNYDFVNTALGDLKINFQLEWENCENNAKDFVSNLEKGSLSKV</sequence>
<comment type="caution">
    <text evidence="1">The sequence shown here is derived from an EMBL/GenBank/DDBJ whole genome shotgun (WGS) entry which is preliminary data.</text>
</comment>
<gene>
    <name evidence="1" type="ORF">LEP1GSC194_0104</name>
</gene>
<evidence type="ECO:0000313" key="2">
    <source>
        <dbReference type="Proteomes" id="UP000011988"/>
    </source>
</evidence>
<protein>
    <submittedName>
        <fullName evidence="1">Uncharacterized protein</fullName>
    </submittedName>
</protein>
<evidence type="ECO:0000313" key="1">
    <source>
        <dbReference type="EMBL" id="EMJ94167.1"/>
    </source>
</evidence>